<proteinExistence type="predicted"/>
<sequence>MGVLWGLVGVLRGRLMACMACVCYAVRRLQKHVGDVPVRAVFVQELQSASNTFEVIKFSPLRRRATTGIGLALQRRHQRRYTTFNVGCRGGCWEYIDEEIHVRLISGIRVVWLGWIISSSSDNLSRIPSRLADQAQSRLVGCRSPLLHTLCVGITHVQSIAFFPLAFPVRGQPKSRSRIPCLSYFIVRWRGLRVATQILGFDRCSGHGAFTAHVARVVIEECYLVDPASSHMVVSKIKPCIWARTRSYTVLVSTKNDADQGLADVAFRTPPAPYEKSKFSGFLRGRGGGKETYKDSLSNGELIGNNTTLESGGSIVRIVLWRSVLSGGSGPCPLEGDAREGDSLVVPGPCHTTRRCLRVGLFGNATQNRR</sequence>
<feature type="chain" id="PRO_5004010983" evidence="1">
    <location>
        <begin position="21"/>
        <end position="370"/>
    </location>
</feature>
<evidence type="ECO:0000313" key="3">
    <source>
        <dbReference type="Proteomes" id="UP000011115"/>
    </source>
</evidence>
<feature type="signal peptide" evidence="1">
    <location>
        <begin position="1"/>
        <end position="20"/>
    </location>
</feature>
<evidence type="ECO:0000313" key="2">
    <source>
        <dbReference type="EnsemblPlants" id="PGSC0003DMT400011571"/>
    </source>
</evidence>
<dbReference type="EnsemblPlants" id="PGSC0003DMT400011571">
    <property type="protein sequence ID" value="PGSC0003DMT400011571"/>
    <property type="gene ID" value="PGSC0003DMG400004552"/>
</dbReference>
<protein>
    <submittedName>
        <fullName evidence="2">Uncharacterized protein</fullName>
    </submittedName>
</protein>
<reference evidence="2" key="2">
    <citation type="submission" date="2015-06" db="UniProtKB">
        <authorList>
            <consortium name="EnsemblPlants"/>
        </authorList>
    </citation>
    <scope>IDENTIFICATION</scope>
    <source>
        <strain evidence="2">DM1-3 516 R44</strain>
    </source>
</reference>
<dbReference type="Gramene" id="PGSC0003DMT400011571">
    <property type="protein sequence ID" value="PGSC0003DMT400011571"/>
    <property type="gene ID" value="PGSC0003DMG400004552"/>
</dbReference>
<dbReference type="PaxDb" id="4113-PGSC0003DMT400011571"/>
<reference evidence="3" key="1">
    <citation type="journal article" date="2011" name="Nature">
        <title>Genome sequence and analysis of the tuber crop potato.</title>
        <authorList>
            <consortium name="The Potato Genome Sequencing Consortium"/>
        </authorList>
    </citation>
    <scope>NUCLEOTIDE SEQUENCE [LARGE SCALE GENOMIC DNA]</scope>
    <source>
        <strain evidence="3">cv. DM1-3 516 R44</strain>
    </source>
</reference>
<dbReference type="PANTHER" id="PTHR34410">
    <property type="entry name" value="INTRON-ENCODED HOMING ENDONUCLEASE, PUTATIVE-RELATED"/>
    <property type="match status" value="1"/>
</dbReference>
<dbReference type="Proteomes" id="UP000011115">
    <property type="component" value="Unassembled WGS sequence"/>
</dbReference>
<keyword evidence="1" id="KW-0732">Signal</keyword>
<dbReference type="AlphaFoldDB" id="M0ZZR9"/>
<dbReference type="InParanoid" id="M0ZZR9"/>
<organism evidence="2 3">
    <name type="scientific">Solanum tuberosum</name>
    <name type="common">Potato</name>
    <dbReference type="NCBI Taxonomy" id="4113"/>
    <lineage>
        <taxon>Eukaryota</taxon>
        <taxon>Viridiplantae</taxon>
        <taxon>Streptophyta</taxon>
        <taxon>Embryophyta</taxon>
        <taxon>Tracheophyta</taxon>
        <taxon>Spermatophyta</taxon>
        <taxon>Magnoliopsida</taxon>
        <taxon>eudicotyledons</taxon>
        <taxon>Gunneridae</taxon>
        <taxon>Pentapetalae</taxon>
        <taxon>asterids</taxon>
        <taxon>lamiids</taxon>
        <taxon>Solanales</taxon>
        <taxon>Solanaceae</taxon>
        <taxon>Solanoideae</taxon>
        <taxon>Solaneae</taxon>
        <taxon>Solanum</taxon>
    </lineage>
</organism>
<name>M0ZZR9_SOLTU</name>
<keyword evidence="3" id="KW-1185">Reference proteome</keyword>
<dbReference type="HOGENOM" id="CLU_748868_0_0_1"/>
<evidence type="ECO:0000256" key="1">
    <source>
        <dbReference type="SAM" id="SignalP"/>
    </source>
</evidence>
<accession>M0ZZR9</accession>
<dbReference type="PANTHER" id="PTHR34410:SF2">
    <property type="entry name" value="RRNA INTRON-ENCODED HOMING ENDONUCLEASE"/>
    <property type="match status" value="1"/>
</dbReference>